<dbReference type="InterPro" id="IPR029058">
    <property type="entry name" value="AB_hydrolase_fold"/>
</dbReference>
<comment type="catalytic activity">
    <reaction evidence="3">
        <text>a diacylglycerol + H2O = a monoacylglycerol + a fatty acid + H(+)</text>
        <dbReference type="Rhea" id="RHEA:32731"/>
        <dbReference type="ChEBI" id="CHEBI:15377"/>
        <dbReference type="ChEBI" id="CHEBI:15378"/>
        <dbReference type="ChEBI" id="CHEBI:17408"/>
        <dbReference type="ChEBI" id="CHEBI:18035"/>
        <dbReference type="ChEBI" id="CHEBI:28868"/>
    </reaction>
</comment>
<feature type="signal peptide" evidence="5">
    <location>
        <begin position="1"/>
        <end position="20"/>
    </location>
</feature>
<feature type="domain" description="Fungal lipase-type" evidence="6">
    <location>
        <begin position="107"/>
        <end position="242"/>
    </location>
</feature>
<evidence type="ECO:0000256" key="3">
    <source>
        <dbReference type="ARBA" id="ARBA00047591"/>
    </source>
</evidence>
<dbReference type="PANTHER" id="PTHR45856:SF25">
    <property type="entry name" value="FUNGAL LIPASE-LIKE DOMAIN-CONTAINING PROTEIN"/>
    <property type="match status" value="1"/>
</dbReference>
<evidence type="ECO:0000259" key="6">
    <source>
        <dbReference type="Pfam" id="PF01764"/>
    </source>
</evidence>
<comment type="similarity">
    <text evidence="2">Belongs to the AB hydrolase superfamily. Lipase family. Class 3 subfamily.</text>
</comment>
<dbReference type="AlphaFoldDB" id="A0A284RYD9"/>
<dbReference type="Proteomes" id="UP000219338">
    <property type="component" value="Unassembled WGS sequence"/>
</dbReference>
<keyword evidence="5" id="KW-0732">Signal</keyword>
<dbReference type="InterPro" id="IPR002921">
    <property type="entry name" value="Fungal_lipase-type"/>
</dbReference>
<sequence>MVPSLSLWVVLSLALSLVSASPLEESVLHRRQSITDLTPEQVAAYRPYTYFASAAGCQPSTTLNWTCGPPCEANPDFVPVASGGNGDSVQFWYVGYDPNLDTVIVGHQGTDTTKLLPILTDLNIILSNLDGNLFPGISSDVKVHSGFKEAQANAAESVLSYVKIAMSTYSTSSVTVVGHSLGGAIALLDGVYLDLQLPSATVSVISYGMPRVGNQAFADHVDANVNVSHVNNKKDPVPILPWREIGYHHCSGEKHITDSNEWVNCPGQDNPDEQCIVGEVGDLLESNVMDHPGPYDGIIMGGCQ</sequence>
<dbReference type="Gene3D" id="3.40.50.1820">
    <property type="entry name" value="alpha/beta hydrolase"/>
    <property type="match status" value="1"/>
</dbReference>
<organism evidence="7 8">
    <name type="scientific">Armillaria ostoyae</name>
    <name type="common">Armillaria root rot fungus</name>
    <dbReference type="NCBI Taxonomy" id="47428"/>
    <lineage>
        <taxon>Eukaryota</taxon>
        <taxon>Fungi</taxon>
        <taxon>Dikarya</taxon>
        <taxon>Basidiomycota</taxon>
        <taxon>Agaricomycotina</taxon>
        <taxon>Agaricomycetes</taxon>
        <taxon>Agaricomycetidae</taxon>
        <taxon>Agaricales</taxon>
        <taxon>Marasmiineae</taxon>
        <taxon>Physalacriaceae</taxon>
        <taxon>Armillaria</taxon>
    </lineage>
</organism>
<evidence type="ECO:0000313" key="8">
    <source>
        <dbReference type="Proteomes" id="UP000219338"/>
    </source>
</evidence>
<gene>
    <name evidence="7" type="ORF">ARMOST_17210</name>
</gene>
<dbReference type="GO" id="GO:0006629">
    <property type="term" value="P:lipid metabolic process"/>
    <property type="evidence" value="ECO:0007669"/>
    <property type="project" value="InterPro"/>
</dbReference>
<evidence type="ECO:0000256" key="2">
    <source>
        <dbReference type="ARBA" id="ARBA00043996"/>
    </source>
</evidence>
<keyword evidence="8" id="KW-1185">Reference proteome</keyword>
<dbReference type="OMA" id="SEIHIQS"/>
<dbReference type="EMBL" id="FUEG01000021">
    <property type="protein sequence ID" value="SJL13762.1"/>
    <property type="molecule type" value="Genomic_DNA"/>
</dbReference>
<feature type="chain" id="PRO_5012967439" description="Fungal lipase-type domain-containing protein" evidence="5">
    <location>
        <begin position="21"/>
        <end position="304"/>
    </location>
</feature>
<evidence type="ECO:0000313" key="7">
    <source>
        <dbReference type="EMBL" id="SJL13762.1"/>
    </source>
</evidence>
<dbReference type="Pfam" id="PF01764">
    <property type="entry name" value="Lipase_3"/>
    <property type="match status" value="1"/>
</dbReference>
<dbReference type="OrthoDB" id="426718at2759"/>
<dbReference type="PANTHER" id="PTHR45856">
    <property type="entry name" value="ALPHA/BETA-HYDROLASES SUPERFAMILY PROTEIN"/>
    <property type="match status" value="1"/>
</dbReference>
<comment type="catalytic activity">
    <reaction evidence="4">
        <text>a monoacylglycerol + H2O = glycerol + a fatty acid + H(+)</text>
        <dbReference type="Rhea" id="RHEA:15245"/>
        <dbReference type="ChEBI" id="CHEBI:15377"/>
        <dbReference type="ChEBI" id="CHEBI:15378"/>
        <dbReference type="ChEBI" id="CHEBI:17408"/>
        <dbReference type="ChEBI" id="CHEBI:17754"/>
        <dbReference type="ChEBI" id="CHEBI:28868"/>
    </reaction>
</comment>
<keyword evidence="1" id="KW-1015">Disulfide bond</keyword>
<name>A0A284RYD9_ARMOS</name>
<protein>
    <recommendedName>
        <fullName evidence="6">Fungal lipase-type domain-containing protein</fullName>
    </recommendedName>
</protein>
<reference evidence="8" key="1">
    <citation type="journal article" date="2017" name="Nat. Ecol. Evol.">
        <title>Genome expansion and lineage-specific genetic innovations in the forest pathogenic fungi Armillaria.</title>
        <authorList>
            <person name="Sipos G."/>
            <person name="Prasanna A.N."/>
            <person name="Walter M.C."/>
            <person name="O'Connor E."/>
            <person name="Balint B."/>
            <person name="Krizsan K."/>
            <person name="Kiss B."/>
            <person name="Hess J."/>
            <person name="Varga T."/>
            <person name="Slot J."/>
            <person name="Riley R."/>
            <person name="Boka B."/>
            <person name="Rigling D."/>
            <person name="Barry K."/>
            <person name="Lee J."/>
            <person name="Mihaltcheva S."/>
            <person name="LaButti K."/>
            <person name="Lipzen A."/>
            <person name="Waldron R."/>
            <person name="Moloney N.M."/>
            <person name="Sperisen C."/>
            <person name="Kredics L."/>
            <person name="Vagvoelgyi C."/>
            <person name="Patrignani A."/>
            <person name="Fitzpatrick D."/>
            <person name="Nagy I."/>
            <person name="Doyle S."/>
            <person name="Anderson J.B."/>
            <person name="Grigoriev I.V."/>
            <person name="Gueldener U."/>
            <person name="Muensterkoetter M."/>
            <person name="Nagy L.G."/>
        </authorList>
    </citation>
    <scope>NUCLEOTIDE SEQUENCE [LARGE SCALE GENOMIC DNA]</scope>
    <source>
        <strain evidence="8">C18/9</strain>
    </source>
</reference>
<accession>A0A284RYD9</accession>
<evidence type="ECO:0000256" key="5">
    <source>
        <dbReference type="SAM" id="SignalP"/>
    </source>
</evidence>
<dbReference type="InterPro" id="IPR051218">
    <property type="entry name" value="Sec_MonoDiacylglyc_Lipase"/>
</dbReference>
<evidence type="ECO:0000256" key="4">
    <source>
        <dbReference type="ARBA" id="ARBA00048461"/>
    </source>
</evidence>
<dbReference type="CDD" id="cd00519">
    <property type="entry name" value="Lipase_3"/>
    <property type="match status" value="1"/>
</dbReference>
<proteinExistence type="inferred from homology"/>
<dbReference type="SUPFAM" id="SSF53474">
    <property type="entry name" value="alpha/beta-Hydrolases"/>
    <property type="match status" value="1"/>
</dbReference>
<evidence type="ECO:0000256" key="1">
    <source>
        <dbReference type="ARBA" id="ARBA00023157"/>
    </source>
</evidence>